<reference evidence="1 2" key="1">
    <citation type="submission" date="2016-11" db="EMBL/GenBank/DDBJ databases">
        <authorList>
            <person name="Jaros S."/>
            <person name="Januszkiewicz K."/>
            <person name="Wedrychowicz H."/>
        </authorList>
    </citation>
    <scope>NUCLEOTIDE SEQUENCE [LARGE SCALE GENOMIC DNA]</scope>
    <source>
        <strain evidence="1 2">DSM 10502</strain>
    </source>
</reference>
<sequence length="227" mass="26209">MRRIFSAFLFLWIMLLSIPFGEAAEQSTAAPAPAPLENREKPLRIALVPVVDRTGGWISRGEMDEILERMEQEIHVPLNETMHWVEHLPYTDVEYAFKDGLKSGRKKSIYADAIRSVSETVPADLVICAVVETHYQREFLSMNWDSSFMVESIASLSLYVYDKKSDKVKDYHASRWERDEYSLSIDVQALTMDALEEVLRDADIRSYIFPISKEQKKILEKAAERNE</sequence>
<proteinExistence type="predicted"/>
<dbReference type="STRING" id="1123243.SAMN02745190_01660"/>
<keyword evidence="2" id="KW-1185">Reference proteome</keyword>
<gene>
    <name evidence="1" type="ORF">SAMN02745190_01660</name>
</gene>
<dbReference type="OrthoDB" id="1665340at2"/>
<dbReference type="RefSeq" id="WP_072935761.1">
    <property type="nucleotide sequence ID" value="NZ_FQUG01000006.1"/>
</dbReference>
<dbReference type="Proteomes" id="UP000184404">
    <property type="component" value="Unassembled WGS sequence"/>
</dbReference>
<dbReference type="EMBL" id="FQUG01000006">
    <property type="protein sequence ID" value="SHF01805.1"/>
    <property type="molecule type" value="Genomic_DNA"/>
</dbReference>
<protein>
    <submittedName>
        <fullName evidence="1">Uncharacterized protein</fullName>
    </submittedName>
</protein>
<dbReference type="AlphaFoldDB" id="A0A1M4Y7W7"/>
<evidence type="ECO:0000313" key="1">
    <source>
        <dbReference type="EMBL" id="SHF01805.1"/>
    </source>
</evidence>
<accession>A0A1M4Y7W7</accession>
<name>A0A1M4Y7W7_9FIRM</name>
<evidence type="ECO:0000313" key="2">
    <source>
        <dbReference type="Proteomes" id="UP000184404"/>
    </source>
</evidence>
<organism evidence="1 2">
    <name type="scientific">Schwartzia succinivorans DSM 10502</name>
    <dbReference type="NCBI Taxonomy" id="1123243"/>
    <lineage>
        <taxon>Bacteria</taxon>
        <taxon>Bacillati</taxon>
        <taxon>Bacillota</taxon>
        <taxon>Negativicutes</taxon>
        <taxon>Selenomonadales</taxon>
        <taxon>Selenomonadaceae</taxon>
        <taxon>Schwartzia</taxon>
    </lineage>
</organism>